<sequence length="511" mass="55442">MAGNRVRAGLIAILAGGVAAIAAPVAGQSDPTGKSQQGDVSVTIYNNGQALVQDVRQVAIAQGRSRIEFPDVSSQIRPETLSFIADGTRIVEQNFDFDLLTPGKLMEKAIGETITLVRTNPATGAETRERAKVLSVAGGVVVQIGDRIEVLRDDGLPVRAVFDRVPENLRARPTLSVTVDAQGAGKRPVSLRYLTPGLGWQADYVALYDEAKGTVDMQGWVTLTNNTGTTYDDAKTLLVAGSPNAEGGSYNPRYGRIPPPPPVYRGDMVSIGTESADRERLGDFYLYPLDERTMIANAQTKQVSFLDTAGVAAGKIYARTVGWLQSDNDPVKASSEIAFSSSRDGGLGDALPAGTVRFYQRDARGSPQFIGENAIAHTPMGSRLSLRTGDAFDVAVEAQLANRTKISSEEYERSSRYRVIRGDGSVEQVEVQEAKTFYRTTMRYRLTNARPVPVSVELVQAGLDQGWWSHDFRVVSEGAKGEQVNVDKRKWTVPVPANGSYDLTVVYETRY</sequence>
<reference evidence="2 3" key="1">
    <citation type="submission" date="2018-12" db="EMBL/GenBank/DDBJ databases">
        <title>Croceicoccus ponticola sp. nov., a lipolytic bacterium isolated from seawater.</title>
        <authorList>
            <person name="Yoon J.-H."/>
        </authorList>
    </citation>
    <scope>NUCLEOTIDE SEQUENCE [LARGE SCALE GENOMIC DNA]</scope>
    <source>
        <strain evidence="2 3">GM-16</strain>
    </source>
</reference>
<gene>
    <name evidence="2" type="ORF">EKN06_12635</name>
</gene>
<protein>
    <submittedName>
        <fullName evidence="2">DUF4139 domain-containing protein</fullName>
    </submittedName>
</protein>
<dbReference type="Proteomes" id="UP000283003">
    <property type="component" value="Unassembled WGS sequence"/>
</dbReference>
<dbReference type="PANTHER" id="PTHR38075">
    <property type="entry name" value="DUF4139 DOMAIN-CONTAINING PROTEIN"/>
    <property type="match status" value="1"/>
</dbReference>
<feature type="signal peptide" evidence="1">
    <location>
        <begin position="1"/>
        <end position="22"/>
    </location>
</feature>
<keyword evidence="1" id="KW-0732">Signal</keyword>
<evidence type="ECO:0000256" key="1">
    <source>
        <dbReference type="SAM" id="SignalP"/>
    </source>
</evidence>
<evidence type="ECO:0000313" key="3">
    <source>
        <dbReference type="Proteomes" id="UP000283003"/>
    </source>
</evidence>
<dbReference type="RefSeq" id="WP_127613280.1">
    <property type="nucleotide sequence ID" value="NZ_RXOL01000006.1"/>
</dbReference>
<name>A0A437GVK2_9SPHN</name>
<evidence type="ECO:0000313" key="2">
    <source>
        <dbReference type="EMBL" id="RVQ65769.1"/>
    </source>
</evidence>
<keyword evidence="3" id="KW-1185">Reference proteome</keyword>
<dbReference type="PANTHER" id="PTHR38075:SF1">
    <property type="entry name" value="DUF4139 DOMAIN-CONTAINING PROTEIN"/>
    <property type="match status" value="1"/>
</dbReference>
<proteinExistence type="predicted"/>
<organism evidence="2 3">
    <name type="scientific">Croceicoccus ponticola</name>
    <dbReference type="NCBI Taxonomy" id="2217664"/>
    <lineage>
        <taxon>Bacteria</taxon>
        <taxon>Pseudomonadati</taxon>
        <taxon>Pseudomonadota</taxon>
        <taxon>Alphaproteobacteria</taxon>
        <taxon>Sphingomonadales</taxon>
        <taxon>Erythrobacteraceae</taxon>
        <taxon>Croceicoccus</taxon>
    </lineage>
</organism>
<accession>A0A437GVK2</accession>
<dbReference type="EMBL" id="RXOL01000006">
    <property type="protein sequence ID" value="RVQ65769.1"/>
    <property type="molecule type" value="Genomic_DNA"/>
</dbReference>
<comment type="caution">
    <text evidence="2">The sequence shown here is derived from an EMBL/GenBank/DDBJ whole genome shotgun (WGS) entry which is preliminary data.</text>
</comment>
<dbReference type="AlphaFoldDB" id="A0A437GVK2"/>
<dbReference type="OrthoDB" id="9808067at2"/>
<feature type="chain" id="PRO_5019203581" evidence="1">
    <location>
        <begin position="23"/>
        <end position="511"/>
    </location>
</feature>